<protein>
    <submittedName>
        <fullName evidence="1">Uncharacterized protein</fullName>
    </submittedName>
</protein>
<organism evidence="1 2">
    <name type="scientific">Anopheles minimus</name>
    <dbReference type="NCBI Taxonomy" id="112268"/>
    <lineage>
        <taxon>Eukaryota</taxon>
        <taxon>Metazoa</taxon>
        <taxon>Ecdysozoa</taxon>
        <taxon>Arthropoda</taxon>
        <taxon>Hexapoda</taxon>
        <taxon>Insecta</taxon>
        <taxon>Pterygota</taxon>
        <taxon>Neoptera</taxon>
        <taxon>Endopterygota</taxon>
        <taxon>Diptera</taxon>
        <taxon>Nematocera</taxon>
        <taxon>Culicoidea</taxon>
        <taxon>Culicidae</taxon>
        <taxon>Anophelinae</taxon>
        <taxon>Anopheles</taxon>
    </lineage>
</organism>
<reference evidence="2" key="1">
    <citation type="submission" date="2013-03" db="EMBL/GenBank/DDBJ databases">
        <title>The Genome Sequence of Anopheles minimus MINIMUS1.</title>
        <authorList>
            <consortium name="The Broad Institute Genomics Platform"/>
            <person name="Neafsey D.E."/>
            <person name="Walton C."/>
            <person name="Walker B."/>
            <person name="Young S.K."/>
            <person name="Zeng Q."/>
            <person name="Gargeya S."/>
            <person name="Fitzgerald M."/>
            <person name="Haas B."/>
            <person name="Abouelleil A."/>
            <person name="Allen A.W."/>
            <person name="Alvarado L."/>
            <person name="Arachchi H.M."/>
            <person name="Berlin A.M."/>
            <person name="Chapman S.B."/>
            <person name="Gainer-Dewar J."/>
            <person name="Goldberg J."/>
            <person name="Griggs A."/>
            <person name="Gujja S."/>
            <person name="Hansen M."/>
            <person name="Howarth C."/>
            <person name="Imamovic A."/>
            <person name="Ireland A."/>
            <person name="Larimer J."/>
            <person name="McCowan C."/>
            <person name="Murphy C."/>
            <person name="Pearson M."/>
            <person name="Poon T.W."/>
            <person name="Priest M."/>
            <person name="Roberts A."/>
            <person name="Saif S."/>
            <person name="Shea T."/>
            <person name="Sisk P."/>
            <person name="Sykes S."/>
            <person name="Wortman J."/>
            <person name="Nusbaum C."/>
            <person name="Birren B."/>
        </authorList>
    </citation>
    <scope>NUCLEOTIDE SEQUENCE [LARGE SCALE GENOMIC DNA]</scope>
    <source>
        <strain evidence="2">MINIMUS1</strain>
    </source>
</reference>
<reference evidence="1" key="2">
    <citation type="submission" date="2020-05" db="UniProtKB">
        <authorList>
            <consortium name="EnsemblMetazoa"/>
        </authorList>
    </citation>
    <scope>IDENTIFICATION</scope>
    <source>
        <strain evidence="1">MINIMUS1</strain>
    </source>
</reference>
<accession>A0A182W2J2</accession>
<dbReference type="AlphaFoldDB" id="A0A182W2J2"/>
<name>A0A182W2J2_9DIPT</name>
<dbReference type="EnsemblMetazoa" id="AMIN004552-RA">
    <property type="protein sequence ID" value="AMIN004552-PA"/>
    <property type="gene ID" value="AMIN004552"/>
</dbReference>
<dbReference type="VEuPathDB" id="VectorBase:AMIN004552"/>
<sequence length="81" mass="9168">MALRITQSIFCARFLKIELSVEIIMSFSNQETIEALKTNVRDTIAEIGMHTVQHVLQNSTIFIGHCMASRGSNVDETIIHY</sequence>
<evidence type="ECO:0000313" key="2">
    <source>
        <dbReference type="Proteomes" id="UP000075920"/>
    </source>
</evidence>
<evidence type="ECO:0000313" key="1">
    <source>
        <dbReference type="EnsemblMetazoa" id="AMIN004552-PA"/>
    </source>
</evidence>
<dbReference type="Proteomes" id="UP000075920">
    <property type="component" value="Unassembled WGS sequence"/>
</dbReference>
<keyword evidence="2" id="KW-1185">Reference proteome</keyword>
<proteinExistence type="predicted"/>